<dbReference type="GO" id="GO:0016787">
    <property type="term" value="F:hydrolase activity"/>
    <property type="evidence" value="ECO:0007669"/>
    <property type="project" value="InterPro"/>
</dbReference>
<organism evidence="2 3">
    <name type="scientific">Hymenobacter amundsenii</name>
    <dbReference type="NCBI Taxonomy" id="2006685"/>
    <lineage>
        <taxon>Bacteria</taxon>
        <taxon>Pseudomonadati</taxon>
        <taxon>Bacteroidota</taxon>
        <taxon>Cytophagia</taxon>
        <taxon>Cytophagales</taxon>
        <taxon>Hymenobacteraceae</taxon>
        <taxon>Hymenobacter</taxon>
    </lineage>
</organism>
<keyword evidence="2" id="KW-0540">Nuclease</keyword>
<dbReference type="SMART" id="SM00487">
    <property type="entry name" value="DEXDc"/>
    <property type="match status" value="1"/>
</dbReference>
<dbReference type="PANTHER" id="PTHR47396:SF1">
    <property type="entry name" value="ATP-DEPENDENT HELICASE IRC3-RELATED"/>
    <property type="match status" value="1"/>
</dbReference>
<protein>
    <submittedName>
        <fullName evidence="2">Restriction endonuclease subunit R</fullName>
    </submittedName>
</protein>
<dbReference type="GO" id="GO:0005829">
    <property type="term" value="C:cytosol"/>
    <property type="evidence" value="ECO:0007669"/>
    <property type="project" value="TreeGrafter"/>
</dbReference>
<proteinExistence type="predicted"/>
<evidence type="ECO:0000313" key="3">
    <source>
        <dbReference type="Proteomes" id="UP000197277"/>
    </source>
</evidence>
<dbReference type="Proteomes" id="UP000197277">
    <property type="component" value="Unassembled WGS sequence"/>
</dbReference>
<dbReference type="EMBL" id="NIRR01000020">
    <property type="protein sequence ID" value="OWP62741.1"/>
    <property type="molecule type" value="Genomic_DNA"/>
</dbReference>
<evidence type="ECO:0000313" key="2">
    <source>
        <dbReference type="EMBL" id="OWP62741.1"/>
    </source>
</evidence>
<evidence type="ECO:0000259" key="1">
    <source>
        <dbReference type="PROSITE" id="PS51192"/>
    </source>
</evidence>
<accession>A0A246FJL5</accession>
<dbReference type="InterPro" id="IPR006935">
    <property type="entry name" value="Helicase/UvrB_N"/>
</dbReference>
<dbReference type="PROSITE" id="PS51192">
    <property type="entry name" value="HELICASE_ATP_BIND_1"/>
    <property type="match status" value="1"/>
</dbReference>
<keyword evidence="2" id="KW-0378">Hydrolase</keyword>
<dbReference type="AlphaFoldDB" id="A0A246FJL5"/>
<sequence length="899" mass="99380">MKFAAENLLLLMPLPAPVQFKFPWRGYQQRILEELDDHLANDHLHVVAPPGSGKTVLGLEVLCRLGEPALVLAPTLTIRDQWVQRFCELFLADGTRPEWLSTNLRQPDWLTVSTYQALHAVCTNPDPAVEAAETAALIARLREQGVRTLVLDEAHHLQNAWWRSLMRIKEALTPTVVGLTATPPYDVSAAEWKRYCELNGPVDAEITVPELVAAGDLCPHQDYVCFSEPTGSEGQRLHELHELLRAEYAAMRHDPALAAALASHPALQAPHDHLDWIYGQLPSFAASLIVLHAQGRALHPDQLAVLGVEPGDVPPLTPEWLEKALGFYLFEPTGFEAHQAHRRALEKHLRQRGLLTGRRVTLRFHPQLDQLLGASLSKLFSIGRIVEFEQAALGAELRLVVLTDYIRREFMPATPTNELPLNRLGVLPVFELLRRQTQPHQRLGVLTGSVVIVPTSALSALLAAAPNQPPLPSQPLPYDNAYSVVLPPAGRQTELVGLVTQLFEQGDITTLIGTKALLGEGWDAPCLNTLVLASFVGSFVQSNQMRGRAIRTQAGQSEKTSHIWHLACLDPHASAGGPDLALLRRRFQAFVGVALPPQAPGLAEGLGRLGVPPATEAVPPAETLNAPTFAHALDRPALSRRWQTALAAGSQLVPQLRVRPDFELPEPLPRLRRLYLTRTLAYLLAELSCALLLFAEQALNVLARFTKQKHSVAELLLLLKIGAVVGLVMFGRRLWQALRLYLTYRDIGRDVEPIAQALLAALGRGGLVRAGAGLTAVAEREPDGSVTCSLLGGTAFEISVFLRNLAEILNPLDNPRYVLERQSTLWRLVPQRDYHAVPEELARTKKDAEHFAHCWHQRVGSCRLIFTRTLDGRQELLRVRGRTLATALAPRAEERSRWQ</sequence>
<dbReference type="InterPro" id="IPR027417">
    <property type="entry name" value="P-loop_NTPase"/>
</dbReference>
<feature type="domain" description="Helicase ATP-binding" evidence="1">
    <location>
        <begin position="35"/>
        <end position="201"/>
    </location>
</feature>
<reference evidence="2 3" key="1">
    <citation type="submission" date="2017-06" db="EMBL/GenBank/DDBJ databases">
        <title>Hymenobacter amundsenii sp. nov. isolated from regoliths in Antarctica.</title>
        <authorList>
            <person name="Sedlacek I."/>
            <person name="Kralova S."/>
            <person name="Pantucek R."/>
            <person name="Svec P."/>
            <person name="Holochova P."/>
            <person name="Stankova E."/>
            <person name="Vrbovska V."/>
            <person name="Busse H.-J."/>
        </authorList>
    </citation>
    <scope>NUCLEOTIDE SEQUENCE [LARGE SCALE GENOMIC DNA]</scope>
    <source>
        <strain evidence="2 3">CCM 8682</strain>
    </source>
</reference>
<dbReference type="Pfam" id="PF04851">
    <property type="entry name" value="ResIII"/>
    <property type="match status" value="1"/>
</dbReference>
<dbReference type="Gene3D" id="3.40.50.300">
    <property type="entry name" value="P-loop containing nucleotide triphosphate hydrolases"/>
    <property type="match status" value="2"/>
</dbReference>
<dbReference type="GO" id="GO:0003677">
    <property type="term" value="F:DNA binding"/>
    <property type="evidence" value="ECO:0007669"/>
    <property type="project" value="InterPro"/>
</dbReference>
<dbReference type="SUPFAM" id="SSF52540">
    <property type="entry name" value="P-loop containing nucleoside triphosphate hydrolases"/>
    <property type="match status" value="2"/>
</dbReference>
<dbReference type="GO" id="GO:0005524">
    <property type="term" value="F:ATP binding"/>
    <property type="evidence" value="ECO:0007669"/>
    <property type="project" value="InterPro"/>
</dbReference>
<keyword evidence="3" id="KW-1185">Reference proteome</keyword>
<dbReference type="PANTHER" id="PTHR47396">
    <property type="entry name" value="TYPE I RESTRICTION ENZYME ECOKI R PROTEIN"/>
    <property type="match status" value="1"/>
</dbReference>
<dbReference type="CDD" id="cd18785">
    <property type="entry name" value="SF2_C"/>
    <property type="match status" value="1"/>
</dbReference>
<gene>
    <name evidence="2" type="ORF">CDA63_12575</name>
</gene>
<dbReference type="GO" id="GO:0004519">
    <property type="term" value="F:endonuclease activity"/>
    <property type="evidence" value="ECO:0007669"/>
    <property type="project" value="UniProtKB-KW"/>
</dbReference>
<dbReference type="InterPro" id="IPR050742">
    <property type="entry name" value="Helicase_Restrict-Modif_Enz"/>
</dbReference>
<dbReference type="InterPro" id="IPR014001">
    <property type="entry name" value="Helicase_ATP-bd"/>
</dbReference>
<keyword evidence="2" id="KW-0255">Endonuclease</keyword>
<name>A0A246FJL5_9BACT</name>
<comment type="caution">
    <text evidence="2">The sequence shown here is derived from an EMBL/GenBank/DDBJ whole genome shotgun (WGS) entry which is preliminary data.</text>
</comment>